<dbReference type="GO" id="GO:0005524">
    <property type="term" value="F:ATP binding"/>
    <property type="evidence" value="ECO:0007669"/>
    <property type="project" value="UniProtKB-KW"/>
</dbReference>
<keyword evidence="12 19" id="KW-0472">Membrane</keyword>
<dbReference type="SUPFAM" id="SSF56112">
    <property type="entry name" value="Protein kinase-like (PK-like)"/>
    <property type="match status" value="1"/>
</dbReference>
<keyword evidence="7 20" id="KW-0732">Signal</keyword>
<dbReference type="Pfam" id="PF00754">
    <property type="entry name" value="F5_F8_type_C"/>
    <property type="match status" value="1"/>
</dbReference>
<dbReference type="EC" id="2.7.10.1" evidence="2"/>
<accession>A0A060YLG1</accession>
<evidence type="ECO:0000256" key="14">
    <source>
        <dbReference type="ARBA" id="ARBA00023157"/>
    </source>
</evidence>
<sequence>MKALQIRHCLLLFLLTAVRTQVNPGVCRYPLGMTGGQILDEDISASSQWSESTAARYGRLDFDDGDGDGAWCPNIMAETDAGGPKDFLQVDLRSLHFITLVGTQGRHADGMGNEFAQRYRIKYSRDGSRWVAWHDRKGRQVIEGNMNAYDVVLKDLEPPIIARFVRFMPITDHSMIVCMRVELYGCEWLDGLVSYSAPAGQEMTYRGLDVHLNDSVYDGSMGLQSVGMEEGLGQLTDGTWGLDDFLHSHVYGVWPGYDYVGWTNESFPKGYVEMTFEFDRVRNFTSMKVHCNNMFSRGVRMFRQASCYFRTSELDWESQPVSLRLPVDQVSQSARFITVPLGDRMASAIKCRFAFNEAWMMISEVAFQSAGTAVYNTSPTPRKRGHPTNVIPAMFLPVLSPFAFNSALCCLFLKCSLNVLMTTLYCNKYYNAIKCFKLSNLCILNSFNDPIHKVDESNTRILIGCLVAIIVILLAIIVIILWRQVWQKMLEKASRRMLDDELSARLAVQTQAFSFHHSSQSSGEGSNSTYERIFPLCSSDYQEPSRLIRKLPEFAQSTEELGEWIQGKVQSKIKLLVGCGLLHKTGLWLEISVFSSSRPPQACGSDGAPHYAEADIVSLQEGTTGSNTYSITAVNMSLLSGKDTAMREFPRDKLTFKEKLGEGQFGEVHLCEAEGMQDIVNDRSNEVEGSDDTPILVAVKTLREDANKNARNDFLKEIRIMSRLRDPNIVSLLAVCVESDPLCMITEYMENGDLNQFLSSHQLDEVEEIQSSDKATVSYSNLMSMATQVASGMKYLSSLNFVHRDLATRNCLVGKNYTIKIADFGMSRNLYRGDYYRIQGRAVLPIRWMSWESILLGKFTMASDVWAFGVTLWEILTLCEKQPYSQFSDEQVIENTGEFFRDQGKQVYLPRPACCPDAVYSSLMLGCWRRNAKQRPTFQEIYSQLGESQE</sequence>
<dbReference type="InterPro" id="IPR000421">
    <property type="entry name" value="FA58C"/>
</dbReference>
<dbReference type="InterPro" id="IPR001245">
    <property type="entry name" value="Ser-Thr/Tyr_kinase_cat_dom"/>
</dbReference>
<name>A0A060YLG1_ONCMY</name>
<protein>
    <recommendedName>
        <fullName evidence="2">receptor protein-tyrosine kinase</fullName>
        <ecNumber evidence="2">2.7.10.1</ecNumber>
    </recommendedName>
</protein>
<gene>
    <name evidence="23" type="ORF">GSONMT00015448001</name>
</gene>
<dbReference type="PANTHER" id="PTHR24416">
    <property type="entry name" value="TYROSINE-PROTEIN KINASE RECEPTOR"/>
    <property type="match status" value="1"/>
</dbReference>
<keyword evidence="6 19" id="KW-0812">Transmembrane</keyword>
<dbReference type="Pfam" id="PF07714">
    <property type="entry name" value="PK_Tyr_Ser-Thr"/>
    <property type="match status" value="1"/>
</dbReference>
<keyword evidence="14" id="KW-1015">Disulfide bond</keyword>
<dbReference type="STRING" id="8022.A0A060YLG1"/>
<evidence type="ECO:0000256" key="1">
    <source>
        <dbReference type="ARBA" id="ARBA00004251"/>
    </source>
</evidence>
<reference evidence="23" key="1">
    <citation type="journal article" date="2014" name="Nat. Commun.">
        <title>The rainbow trout genome provides novel insights into evolution after whole-genome duplication in vertebrates.</title>
        <authorList>
            <person name="Berthelot C."/>
            <person name="Brunet F."/>
            <person name="Chalopin D."/>
            <person name="Juanchich A."/>
            <person name="Bernard M."/>
            <person name="Noel B."/>
            <person name="Bento P."/>
            <person name="Da Silva C."/>
            <person name="Labadie K."/>
            <person name="Alberti A."/>
            <person name="Aury J.M."/>
            <person name="Louis A."/>
            <person name="Dehais P."/>
            <person name="Bardou P."/>
            <person name="Montfort J."/>
            <person name="Klopp C."/>
            <person name="Cabau C."/>
            <person name="Gaspin C."/>
            <person name="Thorgaard G.H."/>
            <person name="Boussaha M."/>
            <person name="Quillet E."/>
            <person name="Guyomard R."/>
            <person name="Galiana D."/>
            <person name="Bobe J."/>
            <person name="Volff J.N."/>
            <person name="Genet C."/>
            <person name="Wincker P."/>
            <person name="Jaillon O."/>
            <person name="Roest Crollius H."/>
            <person name="Guiguen Y."/>
        </authorList>
    </citation>
    <scope>NUCLEOTIDE SEQUENCE [LARGE SCALE GENOMIC DNA]</scope>
</reference>
<evidence type="ECO:0000256" key="5">
    <source>
        <dbReference type="ARBA" id="ARBA00022679"/>
    </source>
</evidence>
<evidence type="ECO:0000256" key="3">
    <source>
        <dbReference type="ARBA" id="ARBA00022475"/>
    </source>
</evidence>
<dbReference type="GO" id="GO:0005886">
    <property type="term" value="C:plasma membrane"/>
    <property type="evidence" value="ECO:0007669"/>
    <property type="project" value="UniProtKB-SubCell"/>
</dbReference>
<dbReference type="PROSITE" id="PS01286">
    <property type="entry name" value="FA58C_2"/>
    <property type="match status" value="1"/>
</dbReference>
<evidence type="ECO:0000256" key="19">
    <source>
        <dbReference type="SAM" id="Phobius"/>
    </source>
</evidence>
<evidence type="ECO:0000313" key="24">
    <source>
        <dbReference type="Proteomes" id="UP000193380"/>
    </source>
</evidence>
<keyword evidence="3" id="KW-1003">Cell membrane</keyword>
<comment type="subcellular location">
    <subcellularLocation>
        <location evidence="1">Cell membrane</location>
        <topology evidence="1">Single-pass type I membrane protein</topology>
    </subcellularLocation>
</comment>
<feature type="transmembrane region" description="Helical" evidence="19">
    <location>
        <begin position="461"/>
        <end position="482"/>
    </location>
</feature>
<dbReference type="PROSITE" id="PS01285">
    <property type="entry name" value="FA58C_1"/>
    <property type="match status" value="1"/>
</dbReference>
<feature type="domain" description="Protein kinase" evidence="21">
    <location>
        <begin position="654"/>
        <end position="950"/>
    </location>
</feature>
<evidence type="ECO:0000256" key="16">
    <source>
        <dbReference type="ARBA" id="ARBA00023180"/>
    </source>
</evidence>
<keyword evidence="8" id="KW-0547">Nucleotide-binding</keyword>
<feature type="chain" id="PRO_5001591768" description="receptor protein-tyrosine kinase" evidence="20">
    <location>
        <begin position="21"/>
        <end position="950"/>
    </location>
</feature>
<dbReference type="Gene3D" id="2.60.120.1190">
    <property type="match status" value="1"/>
</dbReference>
<dbReference type="PROSITE" id="PS00109">
    <property type="entry name" value="PROTEIN_KINASE_TYR"/>
    <property type="match status" value="1"/>
</dbReference>
<keyword evidence="13" id="KW-0829">Tyrosine-protein kinase</keyword>
<comment type="similarity">
    <text evidence="18">Belongs to the protein kinase superfamily. Tyr protein kinase family. Insulin receptor subfamily.</text>
</comment>
<dbReference type="InterPro" id="IPR002011">
    <property type="entry name" value="Tyr_kinase_rcpt_2_CS"/>
</dbReference>
<evidence type="ECO:0000256" key="7">
    <source>
        <dbReference type="ARBA" id="ARBA00022729"/>
    </source>
</evidence>
<dbReference type="InterPro" id="IPR050122">
    <property type="entry name" value="RTK"/>
</dbReference>
<dbReference type="PaxDb" id="8022-A0A060YLG1"/>
<feature type="domain" description="F5/8 type C" evidence="22">
    <location>
        <begin position="27"/>
        <end position="186"/>
    </location>
</feature>
<reference evidence="23" key="2">
    <citation type="submission" date="2014-03" db="EMBL/GenBank/DDBJ databases">
        <authorList>
            <person name="Genoscope - CEA"/>
        </authorList>
    </citation>
    <scope>NUCLEOTIDE SEQUENCE</scope>
</reference>
<dbReference type="InterPro" id="IPR008266">
    <property type="entry name" value="Tyr_kinase_AS"/>
</dbReference>
<evidence type="ECO:0000256" key="18">
    <source>
        <dbReference type="ARBA" id="ARBA00061639"/>
    </source>
</evidence>
<proteinExistence type="inferred from homology"/>
<evidence type="ECO:0000256" key="6">
    <source>
        <dbReference type="ARBA" id="ARBA00022692"/>
    </source>
</evidence>
<keyword evidence="5" id="KW-0808">Transferase</keyword>
<dbReference type="Gene3D" id="2.60.120.260">
    <property type="entry name" value="Galactose-binding domain-like"/>
    <property type="match status" value="1"/>
</dbReference>
<evidence type="ECO:0000256" key="13">
    <source>
        <dbReference type="ARBA" id="ARBA00023137"/>
    </source>
</evidence>
<evidence type="ECO:0000256" key="20">
    <source>
        <dbReference type="SAM" id="SignalP"/>
    </source>
</evidence>
<dbReference type="SUPFAM" id="SSF49785">
    <property type="entry name" value="Galactose-binding domain-like"/>
    <property type="match status" value="1"/>
</dbReference>
<keyword evidence="11 19" id="KW-1133">Transmembrane helix</keyword>
<dbReference type="GO" id="GO:0051897">
    <property type="term" value="P:positive regulation of phosphatidylinositol 3-kinase/protein kinase B signal transduction"/>
    <property type="evidence" value="ECO:0007669"/>
    <property type="project" value="TreeGrafter"/>
</dbReference>
<dbReference type="GO" id="GO:0038062">
    <property type="term" value="F:protein tyrosine kinase collagen receptor activity"/>
    <property type="evidence" value="ECO:0007669"/>
    <property type="project" value="TreeGrafter"/>
</dbReference>
<comment type="catalytic activity">
    <reaction evidence="17">
        <text>L-tyrosyl-[protein] + ATP = O-phospho-L-tyrosyl-[protein] + ADP + H(+)</text>
        <dbReference type="Rhea" id="RHEA:10596"/>
        <dbReference type="Rhea" id="RHEA-COMP:10136"/>
        <dbReference type="Rhea" id="RHEA-COMP:20101"/>
        <dbReference type="ChEBI" id="CHEBI:15378"/>
        <dbReference type="ChEBI" id="CHEBI:30616"/>
        <dbReference type="ChEBI" id="CHEBI:46858"/>
        <dbReference type="ChEBI" id="CHEBI:61978"/>
        <dbReference type="ChEBI" id="CHEBI:456216"/>
        <dbReference type="EC" id="2.7.10.1"/>
    </reaction>
</comment>
<organism evidence="23 24">
    <name type="scientific">Oncorhynchus mykiss</name>
    <name type="common">Rainbow trout</name>
    <name type="synonym">Salmo gairdneri</name>
    <dbReference type="NCBI Taxonomy" id="8022"/>
    <lineage>
        <taxon>Eukaryota</taxon>
        <taxon>Metazoa</taxon>
        <taxon>Chordata</taxon>
        <taxon>Craniata</taxon>
        <taxon>Vertebrata</taxon>
        <taxon>Euteleostomi</taxon>
        <taxon>Actinopterygii</taxon>
        <taxon>Neopterygii</taxon>
        <taxon>Teleostei</taxon>
        <taxon>Protacanthopterygii</taxon>
        <taxon>Salmoniformes</taxon>
        <taxon>Salmonidae</taxon>
        <taxon>Salmoninae</taxon>
        <taxon>Oncorhynchus</taxon>
    </lineage>
</organism>
<dbReference type="InterPro" id="IPR048525">
    <property type="entry name" value="DDR1-2_DS-like"/>
</dbReference>
<dbReference type="AlphaFoldDB" id="A0A060YLG1"/>
<evidence type="ECO:0000256" key="15">
    <source>
        <dbReference type="ARBA" id="ARBA00023170"/>
    </source>
</evidence>
<dbReference type="InterPro" id="IPR011009">
    <property type="entry name" value="Kinase-like_dom_sf"/>
</dbReference>
<feature type="signal peptide" evidence="20">
    <location>
        <begin position="1"/>
        <end position="20"/>
    </location>
</feature>
<dbReference type="Proteomes" id="UP000193380">
    <property type="component" value="Unassembled WGS sequence"/>
</dbReference>
<evidence type="ECO:0000256" key="9">
    <source>
        <dbReference type="ARBA" id="ARBA00022777"/>
    </source>
</evidence>
<dbReference type="GO" id="GO:0010976">
    <property type="term" value="P:positive regulation of neuron projection development"/>
    <property type="evidence" value="ECO:0007669"/>
    <property type="project" value="TreeGrafter"/>
</dbReference>
<dbReference type="PRINTS" id="PR00109">
    <property type="entry name" value="TYRKINASE"/>
</dbReference>
<dbReference type="SMART" id="SM00231">
    <property type="entry name" value="FA58C"/>
    <property type="match status" value="1"/>
</dbReference>
<evidence type="ECO:0000259" key="22">
    <source>
        <dbReference type="PROSITE" id="PS50022"/>
    </source>
</evidence>
<dbReference type="FunFam" id="2.60.120.260:FF:000007">
    <property type="entry name" value="Discoidin domain receptor tyrosine kinase 1"/>
    <property type="match status" value="1"/>
</dbReference>
<dbReference type="PROSITE" id="PS00239">
    <property type="entry name" value="RECEPTOR_TYR_KIN_II"/>
    <property type="match status" value="1"/>
</dbReference>
<dbReference type="Gene3D" id="3.30.200.20">
    <property type="entry name" value="Phosphorylase Kinase, domain 1"/>
    <property type="match status" value="1"/>
</dbReference>
<dbReference type="Pfam" id="PF21114">
    <property type="entry name" value="DDR1-2_DS-like"/>
    <property type="match status" value="1"/>
</dbReference>
<evidence type="ECO:0000256" key="10">
    <source>
        <dbReference type="ARBA" id="ARBA00022840"/>
    </source>
</evidence>
<evidence type="ECO:0000256" key="17">
    <source>
        <dbReference type="ARBA" id="ARBA00051243"/>
    </source>
</evidence>
<dbReference type="CDD" id="cd00057">
    <property type="entry name" value="FA58C"/>
    <property type="match status" value="1"/>
</dbReference>
<dbReference type="FunFam" id="1.10.510.10:FF:000053">
    <property type="entry name" value="Epithelial discoidin domain-containing receptor 1"/>
    <property type="match status" value="1"/>
</dbReference>
<keyword evidence="10" id="KW-0067">ATP-binding</keyword>
<dbReference type="InterPro" id="IPR020635">
    <property type="entry name" value="Tyr_kinase_cat_dom"/>
</dbReference>
<dbReference type="InterPro" id="IPR008979">
    <property type="entry name" value="Galactose-bd-like_sf"/>
</dbReference>
<dbReference type="InterPro" id="IPR000719">
    <property type="entry name" value="Prot_kinase_dom"/>
</dbReference>
<keyword evidence="4" id="KW-0597">Phosphoprotein</keyword>
<dbReference type="FunFam" id="3.30.200.20:FF:000082">
    <property type="entry name" value="Epithelial discoidin domain-containing receptor 1"/>
    <property type="match status" value="1"/>
</dbReference>
<dbReference type="SMART" id="SM00219">
    <property type="entry name" value="TyrKc"/>
    <property type="match status" value="1"/>
</dbReference>
<dbReference type="GO" id="GO:0005518">
    <property type="term" value="F:collagen binding"/>
    <property type="evidence" value="ECO:0007669"/>
    <property type="project" value="TreeGrafter"/>
</dbReference>
<evidence type="ECO:0000256" key="4">
    <source>
        <dbReference type="ARBA" id="ARBA00022553"/>
    </source>
</evidence>
<keyword evidence="15" id="KW-0675">Receptor</keyword>
<evidence type="ECO:0000256" key="12">
    <source>
        <dbReference type="ARBA" id="ARBA00023136"/>
    </source>
</evidence>
<dbReference type="GO" id="GO:0043235">
    <property type="term" value="C:receptor complex"/>
    <property type="evidence" value="ECO:0007669"/>
    <property type="project" value="TreeGrafter"/>
</dbReference>
<keyword evidence="9" id="KW-0418">Kinase</keyword>
<evidence type="ECO:0000313" key="23">
    <source>
        <dbReference type="EMBL" id="CDQ90254.1"/>
    </source>
</evidence>
<dbReference type="EMBL" id="FR910327">
    <property type="protein sequence ID" value="CDQ90254.1"/>
    <property type="molecule type" value="Genomic_DNA"/>
</dbReference>
<dbReference type="PANTHER" id="PTHR24416:SF520">
    <property type="entry name" value="RECEPTOR PROTEIN-TYROSINE KINASE"/>
    <property type="match status" value="1"/>
</dbReference>
<evidence type="ECO:0000256" key="8">
    <source>
        <dbReference type="ARBA" id="ARBA00022741"/>
    </source>
</evidence>
<dbReference type="PROSITE" id="PS50011">
    <property type="entry name" value="PROTEIN_KINASE_DOM"/>
    <property type="match status" value="1"/>
</dbReference>
<evidence type="ECO:0000256" key="2">
    <source>
        <dbReference type="ARBA" id="ARBA00011902"/>
    </source>
</evidence>
<evidence type="ECO:0000256" key="11">
    <source>
        <dbReference type="ARBA" id="ARBA00022989"/>
    </source>
</evidence>
<keyword evidence="16" id="KW-0325">Glycoprotein</keyword>
<evidence type="ECO:0000259" key="21">
    <source>
        <dbReference type="PROSITE" id="PS50011"/>
    </source>
</evidence>
<dbReference type="PROSITE" id="PS50022">
    <property type="entry name" value="FA58C_3"/>
    <property type="match status" value="1"/>
</dbReference>
<dbReference type="Gene3D" id="1.10.510.10">
    <property type="entry name" value="Transferase(Phosphotransferase) domain 1"/>
    <property type="match status" value="1"/>
</dbReference>